<proteinExistence type="predicted"/>
<dbReference type="PANTHER" id="PTHR14107">
    <property type="entry name" value="WD REPEAT PROTEIN"/>
    <property type="match status" value="1"/>
</dbReference>
<dbReference type="InterPro" id="IPR001680">
    <property type="entry name" value="WD40_rpt"/>
</dbReference>
<dbReference type="SUPFAM" id="SSF50978">
    <property type="entry name" value="WD40 repeat-like"/>
    <property type="match status" value="1"/>
</dbReference>
<dbReference type="HOGENOM" id="CLU_005019_2_1_1"/>
<dbReference type="Gene3D" id="2.130.10.10">
    <property type="entry name" value="YVTN repeat-like/Quinoprotein amine dehydrogenase"/>
    <property type="match status" value="2"/>
</dbReference>
<dbReference type="SMART" id="SM00320">
    <property type="entry name" value="WD40"/>
    <property type="match status" value="4"/>
</dbReference>
<dbReference type="FunCoup" id="K1QA20">
    <property type="interactions" value="171"/>
</dbReference>
<evidence type="ECO:0000256" key="1">
    <source>
        <dbReference type="ARBA" id="ARBA00022574"/>
    </source>
</evidence>
<gene>
    <name evidence="3" type="ORF">CGI_10017619</name>
</gene>
<evidence type="ECO:0000256" key="2">
    <source>
        <dbReference type="ARBA" id="ARBA00022737"/>
    </source>
</evidence>
<reference evidence="3" key="1">
    <citation type="journal article" date="2012" name="Nature">
        <title>The oyster genome reveals stress adaptation and complexity of shell formation.</title>
        <authorList>
            <person name="Zhang G."/>
            <person name="Fang X."/>
            <person name="Guo X."/>
            <person name="Li L."/>
            <person name="Luo R."/>
            <person name="Xu F."/>
            <person name="Yang P."/>
            <person name="Zhang L."/>
            <person name="Wang X."/>
            <person name="Qi H."/>
            <person name="Xiong Z."/>
            <person name="Que H."/>
            <person name="Xie Y."/>
            <person name="Holland P.W."/>
            <person name="Paps J."/>
            <person name="Zhu Y."/>
            <person name="Wu F."/>
            <person name="Chen Y."/>
            <person name="Wang J."/>
            <person name="Peng C."/>
            <person name="Meng J."/>
            <person name="Yang L."/>
            <person name="Liu J."/>
            <person name="Wen B."/>
            <person name="Zhang N."/>
            <person name="Huang Z."/>
            <person name="Zhu Q."/>
            <person name="Feng Y."/>
            <person name="Mount A."/>
            <person name="Hedgecock D."/>
            <person name="Xu Z."/>
            <person name="Liu Y."/>
            <person name="Domazet-Loso T."/>
            <person name="Du Y."/>
            <person name="Sun X."/>
            <person name="Zhang S."/>
            <person name="Liu B."/>
            <person name="Cheng P."/>
            <person name="Jiang X."/>
            <person name="Li J."/>
            <person name="Fan D."/>
            <person name="Wang W."/>
            <person name="Fu W."/>
            <person name="Wang T."/>
            <person name="Wang B."/>
            <person name="Zhang J."/>
            <person name="Peng Z."/>
            <person name="Li Y."/>
            <person name="Li N."/>
            <person name="Wang J."/>
            <person name="Chen M."/>
            <person name="He Y."/>
            <person name="Tan F."/>
            <person name="Song X."/>
            <person name="Zheng Q."/>
            <person name="Huang R."/>
            <person name="Yang H."/>
            <person name="Du X."/>
            <person name="Chen L."/>
            <person name="Yang M."/>
            <person name="Gaffney P.M."/>
            <person name="Wang S."/>
            <person name="Luo L."/>
            <person name="She Z."/>
            <person name="Ming Y."/>
            <person name="Huang W."/>
            <person name="Zhang S."/>
            <person name="Huang B."/>
            <person name="Zhang Y."/>
            <person name="Qu T."/>
            <person name="Ni P."/>
            <person name="Miao G."/>
            <person name="Wang J."/>
            <person name="Wang Q."/>
            <person name="Steinberg C.E."/>
            <person name="Wang H."/>
            <person name="Li N."/>
            <person name="Qian L."/>
            <person name="Zhang G."/>
            <person name="Li Y."/>
            <person name="Yang H."/>
            <person name="Liu X."/>
            <person name="Wang J."/>
            <person name="Yin Y."/>
            <person name="Wang J."/>
        </authorList>
    </citation>
    <scope>NUCLEOTIDE SEQUENCE [LARGE SCALE GENOMIC DNA]</scope>
    <source>
        <strain evidence="3">05x7-T-G4-1.051#20</strain>
    </source>
</reference>
<dbReference type="InterPro" id="IPR051362">
    <property type="entry name" value="WD_repeat_creC_regulators"/>
</dbReference>
<keyword evidence="2" id="KW-0677">Repeat</keyword>
<dbReference type="AlphaFoldDB" id="K1QA20"/>
<dbReference type="Pfam" id="PF00400">
    <property type="entry name" value="WD40"/>
    <property type="match status" value="2"/>
</dbReference>
<protein>
    <submittedName>
        <fullName evidence="3">WD repeat-containing protein 20</fullName>
    </submittedName>
</protein>
<organism evidence="3">
    <name type="scientific">Magallana gigas</name>
    <name type="common">Pacific oyster</name>
    <name type="synonym">Crassostrea gigas</name>
    <dbReference type="NCBI Taxonomy" id="29159"/>
    <lineage>
        <taxon>Eukaryota</taxon>
        <taxon>Metazoa</taxon>
        <taxon>Spiralia</taxon>
        <taxon>Lophotrochozoa</taxon>
        <taxon>Mollusca</taxon>
        <taxon>Bivalvia</taxon>
        <taxon>Autobranchia</taxon>
        <taxon>Pteriomorphia</taxon>
        <taxon>Ostreida</taxon>
        <taxon>Ostreoidea</taxon>
        <taxon>Ostreidae</taxon>
        <taxon>Magallana</taxon>
    </lineage>
</organism>
<dbReference type="EMBL" id="JH815978">
    <property type="protein sequence ID" value="EKC25685.1"/>
    <property type="molecule type" value="Genomic_DNA"/>
</dbReference>
<dbReference type="InterPro" id="IPR015943">
    <property type="entry name" value="WD40/YVTN_repeat-like_dom_sf"/>
</dbReference>
<sequence length="622" mass="69532">MASKSEGGGKDDINFIKDKFTTREGTYILAHWSEYTKPTRLQTSGSTNTPVRASFINVSGDPSPERICFNIGKELYVYVYKGVKKAADLTKPVDRRVYKATLPTCHDFNKIWVSKESLRLLVGFSHGQIQVTDPMRKEISSDPLKRELNKFFNEEKLIDKSKVTCIKWIPGQPDHFLVSYASGQLYVYNDELPCGPTPPTYQPFKQGDGYSIHTCKTKSTRNPLYRWVIGQGAINEFAFSPCARYLAVVSQDGFLRVFHYDSMELVGSMRSYFGGLLCVCWSPDSKFLVCGGEDDLVTVYSFNEKRVVCRGQGHRSWVSVVAFDPYTSVFSSDNSELRNGTKVQDVQATVANGNQSNHQKPPADLSQTSLQSSGSCVTTYRFGSVGQDTFLCLWDLTEDVIQQPINTRTRTSILLSNPNSVSATLPRCNNVQKTNSLLSSNDISGDGNAHPVGNSVMGNSTHHFATLSLGERKEITEKKEHKRNFSLSSKSSEKNNMLKSNHVKHIDESIKVLGTCSCPRLDEVPLLEPVVCEKISSERLTELVFREDCIVTACQEGIVNTWARPGRVALTQHRAFNPQTPTGVISMNGIWTNCVSIGVLEQQNLEIPERELLDEVFELMQD</sequence>
<dbReference type="InParanoid" id="K1QA20"/>
<keyword evidence="1" id="KW-0853">WD repeat</keyword>
<name>K1QA20_MAGGI</name>
<dbReference type="InterPro" id="IPR036322">
    <property type="entry name" value="WD40_repeat_dom_sf"/>
</dbReference>
<accession>K1QA20</accession>
<evidence type="ECO:0000313" key="3">
    <source>
        <dbReference type="EMBL" id="EKC25685.1"/>
    </source>
</evidence>
<dbReference type="PANTHER" id="PTHR14107:SF16">
    <property type="entry name" value="AT02583P"/>
    <property type="match status" value="1"/>
</dbReference>